<evidence type="ECO:0000256" key="18">
    <source>
        <dbReference type="ARBA" id="ARBA00066344"/>
    </source>
</evidence>
<dbReference type="GO" id="GO:0005789">
    <property type="term" value="C:endoplasmic reticulum membrane"/>
    <property type="evidence" value="ECO:0007669"/>
    <property type="project" value="UniProtKB-SubCell"/>
</dbReference>
<keyword evidence="12 25" id="KW-0503">Monooxygenase</keyword>
<dbReference type="GO" id="GO:0016132">
    <property type="term" value="P:brassinosteroid biosynthetic process"/>
    <property type="evidence" value="ECO:0007669"/>
    <property type="project" value="UniProtKB-KW"/>
</dbReference>
<keyword evidence="5 24" id="KW-0349">Heme</keyword>
<evidence type="ECO:0000313" key="27">
    <source>
        <dbReference type="EMBL" id="KAG8497587.1"/>
    </source>
</evidence>
<dbReference type="OrthoDB" id="3945418at2759"/>
<dbReference type="AlphaFoldDB" id="A0A8J6D3U2"/>
<evidence type="ECO:0000256" key="11">
    <source>
        <dbReference type="ARBA" id="ARBA00023004"/>
    </source>
</evidence>
<keyword evidence="23" id="KW-1069">Brassinosteroid biosynthesis</keyword>
<evidence type="ECO:0000256" key="23">
    <source>
        <dbReference type="ARBA" id="ARBA00084112"/>
    </source>
</evidence>
<evidence type="ECO:0000256" key="9">
    <source>
        <dbReference type="ARBA" id="ARBA00022989"/>
    </source>
</evidence>
<feature type="transmembrane region" description="Helical" evidence="26">
    <location>
        <begin position="17"/>
        <end position="34"/>
    </location>
</feature>
<gene>
    <name evidence="27" type="ORF">CXB51_008837</name>
</gene>
<evidence type="ECO:0000256" key="21">
    <source>
        <dbReference type="ARBA" id="ARBA00078776"/>
    </source>
</evidence>
<organism evidence="27 28">
    <name type="scientific">Gossypium anomalum</name>
    <dbReference type="NCBI Taxonomy" id="47600"/>
    <lineage>
        <taxon>Eukaryota</taxon>
        <taxon>Viridiplantae</taxon>
        <taxon>Streptophyta</taxon>
        <taxon>Embryophyta</taxon>
        <taxon>Tracheophyta</taxon>
        <taxon>Spermatophyta</taxon>
        <taxon>Magnoliopsida</taxon>
        <taxon>eudicotyledons</taxon>
        <taxon>Gunneridae</taxon>
        <taxon>Pentapetalae</taxon>
        <taxon>rosids</taxon>
        <taxon>malvids</taxon>
        <taxon>Malvales</taxon>
        <taxon>Malvaceae</taxon>
        <taxon>Malvoideae</taxon>
        <taxon>Gossypium</taxon>
    </lineage>
</organism>
<dbReference type="CDD" id="cd11043">
    <property type="entry name" value="CYP90-like"/>
    <property type="match status" value="1"/>
</dbReference>
<evidence type="ECO:0000256" key="1">
    <source>
        <dbReference type="ARBA" id="ARBA00001971"/>
    </source>
</evidence>
<dbReference type="GO" id="GO:0020037">
    <property type="term" value="F:heme binding"/>
    <property type="evidence" value="ECO:0007669"/>
    <property type="project" value="InterPro"/>
</dbReference>
<keyword evidence="7 24" id="KW-0479">Metal-binding</keyword>
<comment type="caution">
    <text evidence="27">The sequence shown here is derived from an EMBL/GenBank/DDBJ whole genome shotgun (WGS) entry which is preliminary data.</text>
</comment>
<comment type="catalytic activity">
    <reaction evidence="16">
        <text>3-epi-6-deoxocathasterone + reduced [NADPH--hemoprotein reductase] + O2 = 6-deoxotyphasterol + oxidized [NADPH--hemoprotein reductase] + H2O + H(+)</text>
        <dbReference type="Rhea" id="RHEA:27321"/>
        <dbReference type="Rhea" id="RHEA-COMP:11964"/>
        <dbReference type="Rhea" id="RHEA-COMP:11965"/>
        <dbReference type="ChEBI" id="CHEBI:15377"/>
        <dbReference type="ChEBI" id="CHEBI:15378"/>
        <dbReference type="ChEBI" id="CHEBI:15379"/>
        <dbReference type="ChEBI" id="CHEBI:20717"/>
        <dbReference type="ChEBI" id="CHEBI:57618"/>
        <dbReference type="ChEBI" id="CHEBI:58210"/>
        <dbReference type="ChEBI" id="CHEBI:59410"/>
        <dbReference type="EC" id="1.14.14.147"/>
    </reaction>
</comment>
<keyword evidence="13 26" id="KW-0472">Membrane</keyword>
<dbReference type="GO" id="GO:0016709">
    <property type="term" value="F:oxidoreductase activity, acting on paired donors, with incorporation or reduction of molecular oxygen, NAD(P)H as one donor, and incorporation of one atom of oxygen"/>
    <property type="evidence" value="ECO:0007669"/>
    <property type="project" value="TreeGrafter"/>
</dbReference>
<comment type="pathway">
    <text evidence="17">Steroid biosynthesis.</text>
</comment>
<keyword evidence="10 25" id="KW-0560">Oxidoreductase</keyword>
<dbReference type="PRINTS" id="PR00465">
    <property type="entry name" value="EP450IV"/>
</dbReference>
<feature type="binding site" description="axial binding residue" evidence="24">
    <location>
        <position position="464"/>
    </location>
    <ligand>
        <name>heme</name>
        <dbReference type="ChEBI" id="CHEBI:30413"/>
    </ligand>
    <ligandPart>
        <name>Fe</name>
        <dbReference type="ChEBI" id="CHEBI:18248"/>
    </ligandPart>
</feature>
<dbReference type="InterPro" id="IPR017972">
    <property type="entry name" value="Cyt_P450_CS"/>
</dbReference>
<evidence type="ECO:0000256" key="7">
    <source>
        <dbReference type="ARBA" id="ARBA00022723"/>
    </source>
</evidence>
<dbReference type="Proteomes" id="UP000701853">
    <property type="component" value="Chromosome 4"/>
</dbReference>
<evidence type="ECO:0000256" key="24">
    <source>
        <dbReference type="PIRSR" id="PIRSR602403-1"/>
    </source>
</evidence>
<comment type="subcellular location">
    <subcellularLocation>
        <location evidence="2">Endoplasmic reticulum membrane</location>
        <topology evidence="2">Single-pass membrane protein</topology>
    </subcellularLocation>
</comment>
<dbReference type="InterPro" id="IPR036396">
    <property type="entry name" value="Cyt_P450_sf"/>
</dbReference>
<dbReference type="SUPFAM" id="SSF48264">
    <property type="entry name" value="Cytochrome P450"/>
    <property type="match status" value="1"/>
</dbReference>
<comment type="pathway">
    <text evidence="3">Hormone biosynthesis.</text>
</comment>
<proteinExistence type="inferred from homology"/>
<comment type="catalytic activity">
    <reaction evidence="15">
        <text>(22S,24R)-22-hydroxy-5alpha-ergostan-3-one + reduced [NADPH--hemoprotein reductase] + O2 = 3-dehydro-6-deoxoteasterone + oxidized [NADPH--hemoprotein reductase] + H2O + H(+)</text>
        <dbReference type="Rhea" id="RHEA:27325"/>
        <dbReference type="Rhea" id="RHEA-COMP:11964"/>
        <dbReference type="Rhea" id="RHEA-COMP:11965"/>
        <dbReference type="ChEBI" id="CHEBI:15377"/>
        <dbReference type="ChEBI" id="CHEBI:15378"/>
        <dbReference type="ChEBI" id="CHEBI:15379"/>
        <dbReference type="ChEBI" id="CHEBI:20710"/>
        <dbReference type="ChEBI" id="CHEBI:57618"/>
        <dbReference type="ChEBI" id="CHEBI:58210"/>
        <dbReference type="ChEBI" id="CHEBI:59411"/>
        <dbReference type="EC" id="1.14.14.147"/>
    </reaction>
</comment>
<evidence type="ECO:0000256" key="22">
    <source>
        <dbReference type="ARBA" id="ARBA00083187"/>
    </source>
</evidence>
<evidence type="ECO:0000256" key="3">
    <source>
        <dbReference type="ARBA" id="ARBA00004972"/>
    </source>
</evidence>
<keyword evidence="6 26" id="KW-0812">Transmembrane</keyword>
<sequence length="544" mass="61760">MALYIVKREGFESKEDMGLLIIIISLMGVVWFWYKMKKMMRKEDIGTNKSGDSGGGGGGVVPKGNLGWPFIGETLHFIASGYSSQPVSFMDKRKLLHGKVFKTHLLGTPIIVSTDPDVNKVVLQNHGNTFIPAYPKSITELLGEHSILQMNGNLQKRLHALIAGFLRSPQFKTRFTAHIKSSVVSTLGSWQHMQVLLVQEETKKITFEVLVKVLMSVGPGEDLEFLKREFEEFVKGLICLPIKLPGTRLYKSLKAKERLLKVVKKIVEERKLAMEEETDEKGMAKDAVDVLLRDSSEELSSDQIKQSLPLDFISGNILEMMIPGEETVPMAMTLAVKFLSDCPVALQQLMEENMELKKQKKECGEDYSWTDYLSLPFTQNVISETLRMANIINGVWRKALKDIDIKGYLIPKGWCVLTSFISVHMDEENYENPYLFEPWRWEKIGAAANNNNSFTPFGGGQRLCPGLELSRLEISIFLHHLVTTYRWVAQEDEIIYFPTVKMKKKLPIKSQLDRYDQTQTLEVLSPHQKGAIGNGNLYNYISKQ</sequence>
<evidence type="ECO:0000256" key="4">
    <source>
        <dbReference type="ARBA" id="ARBA00010617"/>
    </source>
</evidence>
<evidence type="ECO:0000256" key="26">
    <source>
        <dbReference type="SAM" id="Phobius"/>
    </source>
</evidence>
<dbReference type="GO" id="GO:0048441">
    <property type="term" value="P:petal development"/>
    <property type="evidence" value="ECO:0007669"/>
    <property type="project" value="UniProtKB-ARBA"/>
</dbReference>
<evidence type="ECO:0000256" key="5">
    <source>
        <dbReference type="ARBA" id="ARBA00022617"/>
    </source>
</evidence>
<dbReference type="PROSITE" id="PS00086">
    <property type="entry name" value="CYTOCHROME_P450"/>
    <property type="match status" value="1"/>
</dbReference>
<dbReference type="GO" id="GO:0102097">
    <property type="term" value="F:22alpha-hydroxysteroid 23-monooxygenase activity"/>
    <property type="evidence" value="ECO:0007669"/>
    <property type="project" value="UniProtKB-EC"/>
</dbReference>
<dbReference type="GO" id="GO:0048443">
    <property type="term" value="P:stamen development"/>
    <property type="evidence" value="ECO:0007669"/>
    <property type="project" value="UniProtKB-ARBA"/>
</dbReference>
<name>A0A8J6D3U2_9ROSI</name>
<comment type="pathway">
    <text evidence="14">Plant hormone biosynthesis; brassinosteroid biosynthesis.</text>
</comment>
<accession>A0A8J6D3U2</accession>
<evidence type="ECO:0000256" key="8">
    <source>
        <dbReference type="ARBA" id="ARBA00022955"/>
    </source>
</evidence>
<dbReference type="Pfam" id="PF00067">
    <property type="entry name" value="p450"/>
    <property type="match status" value="1"/>
</dbReference>
<evidence type="ECO:0000256" key="12">
    <source>
        <dbReference type="ARBA" id="ARBA00023033"/>
    </source>
</evidence>
<keyword evidence="9 26" id="KW-1133">Transmembrane helix</keyword>
<dbReference type="GO" id="GO:0016125">
    <property type="term" value="P:sterol metabolic process"/>
    <property type="evidence" value="ECO:0007669"/>
    <property type="project" value="TreeGrafter"/>
</dbReference>
<dbReference type="InterPro" id="IPR002403">
    <property type="entry name" value="Cyt_P450_E_grp-IV"/>
</dbReference>
<comment type="cofactor">
    <cofactor evidence="1 24">
        <name>heme</name>
        <dbReference type="ChEBI" id="CHEBI:30413"/>
    </cofactor>
</comment>
<keyword evidence="28" id="KW-1185">Reference proteome</keyword>
<evidence type="ECO:0000256" key="25">
    <source>
        <dbReference type="RuleBase" id="RU000461"/>
    </source>
</evidence>
<dbReference type="InterPro" id="IPR001128">
    <property type="entry name" value="Cyt_P450"/>
</dbReference>
<evidence type="ECO:0000256" key="13">
    <source>
        <dbReference type="ARBA" id="ARBA00023136"/>
    </source>
</evidence>
<reference evidence="27 28" key="1">
    <citation type="journal article" date="2021" name="bioRxiv">
        <title>The Gossypium anomalum genome as a resource for cotton improvement and evolutionary analysis of hybrid incompatibility.</title>
        <authorList>
            <person name="Grover C.E."/>
            <person name="Yuan D."/>
            <person name="Arick M.A."/>
            <person name="Miller E.R."/>
            <person name="Hu G."/>
            <person name="Peterson D.G."/>
            <person name="Wendel J.F."/>
            <person name="Udall J.A."/>
        </authorList>
    </citation>
    <scope>NUCLEOTIDE SEQUENCE [LARGE SCALE GENOMIC DNA]</scope>
    <source>
        <strain evidence="27">JFW-Udall</strain>
        <tissue evidence="27">Leaf</tissue>
    </source>
</reference>
<evidence type="ECO:0000256" key="16">
    <source>
        <dbReference type="ARBA" id="ARBA00051572"/>
    </source>
</evidence>
<keyword evidence="23" id="KW-0444">Lipid biosynthesis</keyword>
<keyword evidence="8" id="KW-0752">Steroid biosynthesis</keyword>
<dbReference type="EMBL" id="JAHUZN010000004">
    <property type="protein sequence ID" value="KAG8497587.1"/>
    <property type="molecule type" value="Genomic_DNA"/>
</dbReference>
<dbReference type="GO" id="GO:0010268">
    <property type="term" value="P:brassinosteroid homeostasis"/>
    <property type="evidence" value="ECO:0007669"/>
    <property type="project" value="TreeGrafter"/>
</dbReference>
<dbReference type="PANTHER" id="PTHR24286:SF254">
    <property type="entry name" value="3-EPI-6-DEOXOCATHASTERONE 23-MONOOXYGENASE CYP90C1"/>
    <property type="match status" value="1"/>
</dbReference>
<dbReference type="EC" id="1.14.14.147" evidence="18"/>
<dbReference type="GO" id="GO:0048366">
    <property type="term" value="P:leaf development"/>
    <property type="evidence" value="ECO:0007669"/>
    <property type="project" value="UniProtKB-ARBA"/>
</dbReference>
<evidence type="ECO:0000256" key="20">
    <source>
        <dbReference type="ARBA" id="ARBA00076244"/>
    </source>
</evidence>
<keyword evidence="23" id="KW-0443">Lipid metabolism</keyword>
<dbReference type="GO" id="GO:0005506">
    <property type="term" value="F:iron ion binding"/>
    <property type="evidence" value="ECO:0007669"/>
    <property type="project" value="InterPro"/>
</dbReference>
<evidence type="ECO:0000256" key="2">
    <source>
        <dbReference type="ARBA" id="ARBA00004389"/>
    </source>
</evidence>
<evidence type="ECO:0000256" key="15">
    <source>
        <dbReference type="ARBA" id="ARBA00050234"/>
    </source>
</evidence>
<dbReference type="PRINTS" id="PR00385">
    <property type="entry name" value="P450"/>
</dbReference>
<evidence type="ECO:0000256" key="14">
    <source>
        <dbReference type="ARBA" id="ARBA00037910"/>
    </source>
</evidence>
<evidence type="ECO:0000256" key="17">
    <source>
        <dbReference type="ARBA" id="ARBA00060577"/>
    </source>
</evidence>
<evidence type="ECO:0000313" key="28">
    <source>
        <dbReference type="Proteomes" id="UP000701853"/>
    </source>
</evidence>
<evidence type="ECO:0000256" key="19">
    <source>
        <dbReference type="ARBA" id="ARBA00075093"/>
    </source>
</evidence>
<dbReference type="Gene3D" id="1.10.630.10">
    <property type="entry name" value="Cytochrome P450"/>
    <property type="match status" value="1"/>
</dbReference>
<dbReference type="FunFam" id="1.10.630.10:FF:000048">
    <property type="entry name" value="3-epi-6-deoxocathasterone 23-monooxygenase CYP90D1"/>
    <property type="match status" value="1"/>
</dbReference>
<dbReference type="PANTHER" id="PTHR24286">
    <property type="entry name" value="CYTOCHROME P450 26"/>
    <property type="match status" value="1"/>
</dbReference>
<comment type="similarity">
    <text evidence="4 25">Belongs to the cytochrome P450 family.</text>
</comment>
<keyword evidence="11 24" id="KW-0408">Iron</keyword>
<evidence type="ECO:0000256" key="10">
    <source>
        <dbReference type="ARBA" id="ARBA00023002"/>
    </source>
</evidence>
<protein>
    <recommendedName>
        <fullName evidence="18">22alpha-hydroxysteroid 23-monooxygenase</fullName>
        <ecNumber evidence="18">1.14.14.147</ecNumber>
    </recommendedName>
    <alternativeName>
        <fullName evidence="21">(22R,23R)-22,23-dihydroxy-campest-4-en-3-one synthase</fullName>
    </alternativeName>
    <alternativeName>
        <fullName evidence="22">(22R,23R)-22,23-dihydroxycampesterol synthase</fullName>
    </alternativeName>
    <alternativeName>
        <fullName evidence="19">6-deoxoteasterone synthase</fullName>
    </alternativeName>
    <alternativeName>
        <fullName evidence="20">Teasterone synthase</fullName>
    </alternativeName>
</protein>
<evidence type="ECO:0000256" key="6">
    <source>
        <dbReference type="ARBA" id="ARBA00022692"/>
    </source>
</evidence>